<evidence type="ECO:0000313" key="3">
    <source>
        <dbReference type="Proteomes" id="UP000766629"/>
    </source>
</evidence>
<keyword evidence="3" id="KW-1185">Reference proteome</keyword>
<evidence type="ECO:0000259" key="1">
    <source>
        <dbReference type="Pfam" id="PF01966"/>
    </source>
</evidence>
<dbReference type="InterPro" id="IPR003607">
    <property type="entry name" value="HD/PDEase_dom"/>
</dbReference>
<comment type="caution">
    <text evidence="2">The sequence shown here is derived from an EMBL/GenBank/DDBJ whole genome shotgun (WGS) entry which is preliminary data.</text>
</comment>
<dbReference type="RefSeq" id="WP_222507198.1">
    <property type="nucleotide sequence ID" value="NZ_JAHVJA010000001.1"/>
</dbReference>
<protein>
    <submittedName>
        <fullName evidence="2">HD domain-containing protein</fullName>
    </submittedName>
</protein>
<feature type="domain" description="HD" evidence="1">
    <location>
        <begin position="40"/>
        <end position="110"/>
    </location>
</feature>
<sequence>MSKPDFSKLTQDNIVAFIGDIFDRRGDEEYLGEPVTMTEHMLQGATIAEANGQPEEIIVGALLHDIGHFTSEFGTFSMDDTEDRFHEEAGAEVLEQFFPSVITDCVRYHVAAKRYLCATRPEYFNRLSEASIHSLNLQGGPMNAEEVAEMERNPNLKQIIAVRYLDEAGKRADMETPDYWHFAPMVQRMVDKHLKAGGAVL</sequence>
<dbReference type="PANTHER" id="PTHR40202">
    <property type="match status" value="1"/>
</dbReference>
<dbReference type="Pfam" id="PF01966">
    <property type="entry name" value="HD"/>
    <property type="match status" value="1"/>
</dbReference>
<dbReference type="CDD" id="cd00077">
    <property type="entry name" value="HDc"/>
    <property type="match status" value="1"/>
</dbReference>
<dbReference type="Gene3D" id="1.10.3210.10">
    <property type="entry name" value="Hypothetical protein af1432"/>
    <property type="match status" value="1"/>
</dbReference>
<organism evidence="2 3">
    <name type="scientific">Leisingera daeponensis</name>
    <dbReference type="NCBI Taxonomy" id="405746"/>
    <lineage>
        <taxon>Bacteria</taxon>
        <taxon>Pseudomonadati</taxon>
        <taxon>Pseudomonadota</taxon>
        <taxon>Alphaproteobacteria</taxon>
        <taxon>Rhodobacterales</taxon>
        <taxon>Roseobacteraceae</taxon>
        <taxon>Leisingera</taxon>
    </lineage>
</organism>
<evidence type="ECO:0000313" key="2">
    <source>
        <dbReference type="EMBL" id="MBY6138285.1"/>
    </source>
</evidence>
<dbReference type="InterPro" id="IPR052567">
    <property type="entry name" value="OP_Dioxygenase"/>
</dbReference>
<accession>A0ABS7NAQ6</accession>
<gene>
    <name evidence="2" type="ORF">KUV26_02440</name>
</gene>
<dbReference type="InterPro" id="IPR006674">
    <property type="entry name" value="HD_domain"/>
</dbReference>
<dbReference type="SUPFAM" id="SSF109604">
    <property type="entry name" value="HD-domain/PDEase-like"/>
    <property type="match status" value="1"/>
</dbReference>
<proteinExistence type="predicted"/>
<dbReference type="EMBL" id="JAHVJA010000001">
    <property type="protein sequence ID" value="MBY6138285.1"/>
    <property type="molecule type" value="Genomic_DNA"/>
</dbReference>
<name>A0ABS7NAQ6_9RHOB</name>
<reference evidence="2 3" key="1">
    <citation type="submission" date="2021-06" db="EMBL/GenBank/DDBJ databases">
        <title>50 bacteria genomes isolated from Dapeng, Shenzhen, China.</title>
        <authorList>
            <person name="Zheng W."/>
            <person name="Yu S."/>
            <person name="Huang Y."/>
        </authorList>
    </citation>
    <scope>NUCLEOTIDE SEQUENCE [LARGE SCALE GENOMIC DNA]</scope>
    <source>
        <strain evidence="2 3">DP1N14-2</strain>
    </source>
</reference>
<dbReference type="Proteomes" id="UP000766629">
    <property type="component" value="Unassembled WGS sequence"/>
</dbReference>
<dbReference type="PANTHER" id="PTHR40202:SF1">
    <property type="entry name" value="HD DOMAIN-CONTAINING PROTEIN"/>
    <property type="match status" value="1"/>
</dbReference>